<dbReference type="EMBL" id="AWTC01000019">
    <property type="protein sequence ID" value="EST10702.1"/>
    <property type="molecule type" value="Genomic_DNA"/>
</dbReference>
<gene>
    <name evidence="1" type="ORF">P343_15715</name>
</gene>
<name>V6IUK8_9BACL</name>
<keyword evidence="2" id="KW-1185">Reference proteome</keyword>
<reference evidence="1 2" key="1">
    <citation type="journal article" date="2013" name="Genome Announc.">
        <title>Genome Sequence of Sporolactobacillus laevolacticus DSM442, an Efficient Polymer-Grade D-Lactate Producer from Agricultural Waste Cottonseed as a Nitrogen Source.</title>
        <authorList>
            <person name="Wang H."/>
            <person name="Wang L."/>
            <person name="Ju J."/>
            <person name="Yu B."/>
            <person name="Ma Y."/>
        </authorList>
    </citation>
    <scope>NUCLEOTIDE SEQUENCE [LARGE SCALE GENOMIC DNA]</scope>
    <source>
        <strain evidence="1 2">DSM 442</strain>
    </source>
</reference>
<accession>V6IUK8</accession>
<evidence type="ECO:0000313" key="2">
    <source>
        <dbReference type="Proteomes" id="UP000018296"/>
    </source>
</evidence>
<evidence type="ECO:0000313" key="1">
    <source>
        <dbReference type="EMBL" id="EST10702.1"/>
    </source>
</evidence>
<dbReference type="PATRIC" id="fig|1395513.3.peg.3196"/>
<evidence type="ECO:0008006" key="3">
    <source>
        <dbReference type="Google" id="ProtNLM"/>
    </source>
</evidence>
<dbReference type="Proteomes" id="UP000018296">
    <property type="component" value="Unassembled WGS sequence"/>
</dbReference>
<proteinExistence type="predicted"/>
<dbReference type="AlphaFoldDB" id="V6IUK8"/>
<dbReference type="eggNOG" id="ENOG5033QMS">
    <property type="taxonomic scope" value="Bacteria"/>
</dbReference>
<dbReference type="STRING" id="1395513.P343_15715"/>
<comment type="caution">
    <text evidence="1">The sequence shown here is derived from an EMBL/GenBank/DDBJ whole genome shotgun (WGS) entry which is preliminary data.</text>
</comment>
<sequence length="540" mass="62883">MIRMENMSEFENYRPYWPETVIFWGAGTTKPLHMKTTKDLGRAFQALAEASDGEKEKKIRNAIDEVLPKANEQIRSEMCALLKLIDSDFQVQDEEAMRILEIPETRARHLKRLYDWRAVKLVIERCPRNQDHQFSLDDLYNLLDVHIQSQKGIEVEERFITLDRLISARRTLDMLTQLMHAIGYTELIHNPETLPLYQHYHQFAKLLAERMTDEGLLRATETDFDERRFYLFSYAVISMNWDPIFLWLIFNAHKELNSKKECPSIGSPPQPMKLFNDLAHFIAVRNVEGKKPFAWFPMNETAVQQLNDEEYLTGRRVRIGKFYFPHGCHGFRQCPKCGKLTFYLGNEWLIDSPSLFPPQILPSLSPRMPRSLEEKEAMDAGIYDAVQCIHCGTITETHHTAITMQTQFKAVQPSFIQEIQNDMKVALENARHIIFAGYSLPDDDFIGRIILSARRKMDSEKVKCSVIGFDRDAEDKWMYGEHLKNYFQSHENSGLTNTCRRVAGIFGEKNVRAYGAGFPNVFMKNGKADKEKVEEMMRVW</sequence>
<organism evidence="1 2">
    <name type="scientific">Sporolactobacillus laevolacticus DSM 442</name>
    <dbReference type="NCBI Taxonomy" id="1395513"/>
    <lineage>
        <taxon>Bacteria</taxon>
        <taxon>Bacillati</taxon>
        <taxon>Bacillota</taxon>
        <taxon>Bacilli</taxon>
        <taxon>Bacillales</taxon>
        <taxon>Sporolactobacillaceae</taxon>
        <taxon>Sporolactobacillus</taxon>
    </lineage>
</organism>
<protein>
    <recommendedName>
        <fullName evidence="3">SIR2-like domain-containing protein</fullName>
    </recommendedName>
</protein>